<dbReference type="EC" id="3.2.2.31" evidence="4 14"/>
<sequence length="352" mass="40912">MNFAEEIIEWYQRNKRDLPWRKTEDPYIIWLSEIIMQQTRVEQGTPYFNRFAEKYPTVELFASASEDEILKLWQGLGYYSRGRNMHQTAQLVMEEHAGYFPKNYDSLIKLKGIGEYTAAAISSFSSNEARAVVDGNVFRLLSRYFGIDTPINTGKGKKLFTDLANELLDKSQAGKFNQAIMEFGSLQCKPKNPDCLSCPLQAACEARKTNRINELPVKIKSLKIRERYFNYIIAQKDGQILINKRGAGDIWENMFDLPLFETEFPSHAHDLIRSEKFISCFGEKVKIRSVSAPVKHILSHQKLHASFIEIESFSDRFLSERSWFYVGQDELEKLAQPKLIFHFFENFHKLNT</sequence>
<dbReference type="InterPro" id="IPR044298">
    <property type="entry name" value="MIG/MutY"/>
</dbReference>
<keyword evidence="7" id="KW-0479">Metal-binding</keyword>
<dbReference type="FunFam" id="1.10.340.30:FF:000002">
    <property type="entry name" value="Adenine DNA glycosylase"/>
    <property type="match status" value="1"/>
</dbReference>
<evidence type="ECO:0000256" key="4">
    <source>
        <dbReference type="ARBA" id="ARBA00012045"/>
    </source>
</evidence>
<dbReference type="OrthoDB" id="9802365at2"/>
<organism evidence="16 17">
    <name type="scientific">Daejeonella rubra</name>
    <dbReference type="NCBI Taxonomy" id="990371"/>
    <lineage>
        <taxon>Bacteria</taxon>
        <taxon>Pseudomonadati</taxon>
        <taxon>Bacteroidota</taxon>
        <taxon>Sphingobacteriia</taxon>
        <taxon>Sphingobacteriales</taxon>
        <taxon>Sphingobacteriaceae</taxon>
        <taxon>Daejeonella</taxon>
    </lineage>
</organism>
<dbReference type="NCBIfam" id="TIGR01084">
    <property type="entry name" value="mutY"/>
    <property type="match status" value="1"/>
</dbReference>
<dbReference type="EMBL" id="FNHH01000007">
    <property type="protein sequence ID" value="SDM16644.1"/>
    <property type="molecule type" value="Genomic_DNA"/>
</dbReference>
<dbReference type="GO" id="GO:0046872">
    <property type="term" value="F:metal ion binding"/>
    <property type="evidence" value="ECO:0007669"/>
    <property type="project" value="UniProtKB-UniRule"/>
</dbReference>
<dbReference type="GO" id="GO:0034039">
    <property type="term" value="F:8-oxo-7,8-dihydroguanine DNA N-glycosylase activity"/>
    <property type="evidence" value="ECO:0007669"/>
    <property type="project" value="TreeGrafter"/>
</dbReference>
<comment type="cofactor">
    <cofactor evidence="14">
        <name>[4Fe-4S] cluster</name>
        <dbReference type="ChEBI" id="CHEBI:49883"/>
    </cofactor>
    <text evidence="14">Binds 1 [4Fe-4S] cluster.</text>
</comment>
<dbReference type="InterPro" id="IPR023170">
    <property type="entry name" value="HhH_base_excis_C"/>
</dbReference>
<evidence type="ECO:0000256" key="11">
    <source>
        <dbReference type="ARBA" id="ARBA00023014"/>
    </source>
</evidence>
<protein>
    <recommendedName>
        <fullName evidence="5 14">Adenine DNA glycosylase</fullName>
        <ecNumber evidence="4 14">3.2.2.31</ecNumber>
    </recommendedName>
</protein>
<evidence type="ECO:0000259" key="15">
    <source>
        <dbReference type="SMART" id="SM00478"/>
    </source>
</evidence>
<dbReference type="GO" id="GO:0006284">
    <property type="term" value="P:base-excision repair"/>
    <property type="evidence" value="ECO:0007669"/>
    <property type="project" value="UniProtKB-UniRule"/>
</dbReference>
<dbReference type="AlphaFoldDB" id="A0A1G9R087"/>
<dbReference type="RefSeq" id="WP_090702450.1">
    <property type="nucleotide sequence ID" value="NZ_FNHH01000007.1"/>
</dbReference>
<evidence type="ECO:0000256" key="8">
    <source>
        <dbReference type="ARBA" id="ARBA00022763"/>
    </source>
</evidence>
<evidence type="ECO:0000256" key="12">
    <source>
        <dbReference type="ARBA" id="ARBA00023204"/>
    </source>
</evidence>
<keyword evidence="8 14" id="KW-0227">DNA damage</keyword>
<dbReference type="InterPro" id="IPR029119">
    <property type="entry name" value="MutY_C"/>
</dbReference>
<evidence type="ECO:0000256" key="5">
    <source>
        <dbReference type="ARBA" id="ARBA00022023"/>
    </source>
</evidence>
<dbReference type="SUPFAM" id="SSF48150">
    <property type="entry name" value="DNA-glycosylase"/>
    <property type="match status" value="1"/>
</dbReference>
<dbReference type="GO" id="GO:0051539">
    <property type="term" value="F:4 iron, 4 sulfur cluster binding"/>
    <property type="evidence" value="ECO:0007669"/>
    <property type="project" value="UniProtKB-UniRule"/>
</dbReference>
<evidence type="ECO:0000256" key="3">
    <source>
        <dbReference type="ARBA" id="ARBA00008343"/>
    </source>
</evidence>
<evidence type="ECO:0000256" key="10">
    <source>
        <dbReference type="ARBA" id="ARBA00023004"/>
    </source>
</evidence>
<evidence type="ECO:0000256" key="1">
    <source>
        <dbReference type="ARBA" id="ARBA00000843"/>
    </source>
</evidence>
<dbReference type="InterPro" id="IPR015797">
    <property type="entry name" value="NUDIX_hydrolase-like_dom_sf"/>
</dbReference>
<keyword evidence="9" id="KW-0378">Hydrolase</keyword>
<dbReference type="CDD" id="cd00056">
    <property type="entry name" value="ENDO3c"/>
    <property type="match status" value="1"/>
</dbReference>
<dbReference type="GO" id="GO:0006298">
    <property type="term" value="P:mismatch repair"/>
    <property type="evidence" value="ECO:0007669"/>
    <property type="project" value="TreeGrafter"/>
</dbReference>
<keyword evidence="12" id="KW-0234">DNA repair</keyword>
<dbReference type="InterPro" id="IPR011257">
    <property type="entry name" value="DNA_glycosylase"/>
</dbReference>
<dbReference type="GO" id="GO:0032357">
    <property type="term" value="F:oxidized purine DNA binding"/>
    <property type="evidence" value="ECO:0007669"/>
    <property type="project" value="TreeGrafter"/>
</dbReference>
<comment type="similarity">
    <text evidence="3 14">Belongs to the Nth/MutY family.</text>
</comment>
<dbReference type="Gene3D" id="1.10.1670.10">
    <property type="entry name" value="Helix-hairpin-Helix base-excision DNA repair enzymes (C-terminal)"/>
    <property type="match status" value="1"/>
</dbReference>
<dbReference type="STRING" id="990371.SAMN05421813_10734"/>
<name>A0A1G9R087_9SPHI</name>
<dbReference type="Proteomes" id="UP000199226">
    <property type="component" value="Unassembled WGS sequence"/>
</dbReference>
<keyword evidence="10 14" id="KW-0408">Iron</keyword>
<dbReference type="GO" id="GO:0000701">
    <property type="term" value="F:purine-specific mismatch base pair DNA N-glycosylase activity"/>
    <property type="evidence" value="ECO:0007669"/>
    <property type="project" value="UniProtKB-EC"/>
</dbReference>
<comment type="catalytic activity">
    <reaction evidence="1 14">
        <text>Hydrolyzes free adenine bases from 7,8-dihydro-8-oxoguanine:adenine mismatched double-stranded DNA, leaving an apurinic site.</text>
        <dbReference type="EC" id="3.2.2.31"/>
    </reaction>
</comment>
<keyword evidence="17" id="KW-1185">Reference proteome</keyword>
<evidence type="ECO:0000256" key="13">
    <source>
        <dbReference type="ARBA" id="ARBA00023295"/>
    </source>
</evidence>
<comment type="function">
    <text evidence="2">Adenine glycosylase active on G-A mispairs. MutY also corrects error-prone DNA synthesis past GO lesions which are due to the oxidatively damaged form of guanine: 7,8-dihydro-8-oxoguanine (8-oxo-dGTP).</text>
</comment>
<dbReference type="CDD" id="cd03431">
    <property type="entry name" value="NUDIX_DNA_Glycosylase_C-MutY"/>
    <property type="match status" value="1"/>
</dbReference>
<dbReference type="SUPFAM" id="SSF55811">
    <property type="entry name" value="Nudix"/>
    <property type="match status" value="1"/>
</dbReference>
<proteinExistence type="inferred from homology"/>
<keyword evidence="11" id="KW-0411">Iron-sulfur</keyword>
<dbReference type="Gene3D" id="1.10.340.30">
    <property type="entry name" value="Hypothetical protein, domain 2"/>
    <property type="match status" value="1"/>
</dbReference>
<evidence type="ECO:0000256" key="2">
    <source>
        <dbReference type="ARBA" id="ARBA00002933"/>
    </source>
</evidence>
<dbReference type="SMART" id="SM00478">
    <property type="entry name" value="ENDO3c"/>
    <property type="match status" value="1"/>
</dbReference>
<dbReference type="Pfam" id="PF00730">
    <property type="entry name" value="HhH-GPD"/>
    <property type="match status" value="1"/>
</dbReference>
<reference evidence="17" key="1">
    <citation type="submission" date="2016-10" db="EMBL/GenBank/DDBJ databases">
        <authorList>
            <person name="Varghese N."/>
            <person name="Submissions S."/>
        </authorList>
    </citation>
    <scope>NUCLEOTIDE SEQUENCE [LARGE SCALE GENOMIC DNA]</scope>
    <source>
        <strain evidence="17">DSM 24536</strain>
    </source>
</reference>
<evidence type="ECO:0000256" key="7">
    <source>
        <dbReference type="ARBA" id="ARBA00022723"/>
    </source>
</evidence>
<evidence type="ECO:0000313" key="16">
    <source>
        <dbReference type="EMBL" id="SDM16644.1"/>
    </source>
</evidence>
<keyword evidence="6" id="KW-0004">4Fe-4S</keyword>
<keyword evidence="13 14" id="KW-0326">Glycosidase</keyword>
<dbReference type="InterPro" id="IPR003265">
    <property type="entry name" value="HhH-GPD_domain"/>
</dbReference>
<dbReference type="GO" id="GO:0035485">
    <property type="term" value="F:adenine/guanine mispair binding"/>
    <property type="evidence" value="ECO:0007669"/>
    <property type="project" value="TreeGrafter"/>
</dbReference>
<feature type="domain" description="HhH-GPD" evidence="15">
    <location>
        <begin position="35"/>
        <end position="186"/>
    </location>
</feature>
<evidence type="ECO:0000313" key="17">
    <source>
        <dbReference type="Proteomes" id="UP000199226"/>
    </source>
</evidence>
<evidence type="ECO:0000256" key="14">
    <source>
        <dbReference type="RuleBase" id="RU365096"/>
    </source>
</evidence>
<dbReference type="InterPro" id="IPR005760">
    <property type="entry name" value="A/G_AdeGlyc_MutY"/>
</dbReference>
<dbReference type="PANTHER" id="PTHR42944">
    <property type="entry name" value="ADENINE DNA GLYCOSYLASE"/>
    <property type="match status" value="1"/>
</dbReference>
<dbReference type="Pfam" id="PF14815">
    <property type="entry name" value="NUDIX_4"/>
    <property type="match status" value="1"/>
</dbReference>
<dbReference type="Gene3D" id="3.90.79.10">
    <property type="entry name" value="Nucleoside Triphosphate Pyrophosphohydrolase"/>
    <property type="match status" value="1"/>
</dbReference>
<dbReference type="PANTHER" id="PTHR42944:SF1">
    <property type="entry name" value="ADENINE DNA GLYCOSYLASE"/>
    <property type="match status" value="1"/>
</dbReference>
<evidence type="ECO:0000256" key="6">
    <source>
        <dbReference type="ARBA" id="ARBA00022485"/>
    </source>
</evidence>
<gene>
    <name evidence="16" type="ORF">SAMN05421813_10734</name>
</gene>
<evidence type="ECO:0000256" key="9">
    <source>
        <dbReference type="ARBA" id="ARBA00022801"/>
    </source>
</evidence>
<accession>A0A1G9R087</accession>